<feature type="region of interest" description="Disordered" evidence="1">
    <location>
        <begin position="62"/>
        <end position="293"/>
    </location>
</feature>
<feature type="region of interest" description="Disordered" evidence="1">
    <location>
        <begin position="413"/>
        <end position="441"/>
    </location>
</feature>
<protein>
    <submittedName>
        <fullName evidence="3">Uncharacterized protein</fullName>
    </submittedName>
</protein>
<organism evidence="3 4">
    <name type="scientific">Paenibacillus riograndensis SBR5</name>
    <dbReference type="NCBI Taxonomy" id="1073571"/>
    <lineage>
        <taxon>Bacteria</taxon>
        <taxon>Bacillati</taxon>
        <taxon>Bacillota</taxon>
        <taxon>Bacilli</taxon>
        <taxon>Bacillales</taxon>
        <taxon>Paenibacillaceae</taxon>
        <taxon>Paenibacillus</taxon>
        <taxon>Paenibacillus sonchi group</taxon>
    </lineage>
</organism>
<feature type="compositionally biased region" description="Basic and acidic residues" evidence="1">
    <location>
        <begin position="78"/>
        <end position="90"/>
    </location>
</feature>
<feature type="region of interest" description="Disordered" evidence="1">
    <location>
        <begin position="823"/>
        <end position="842"/>
    </location>
</feature>
<feature type="compositionally biased region" description="Basic and acidic residues" evidence="1">
    <location>
        <begin position="584"/>
        <end position="610"/>
    </location>
</feature>
<feature type="region of interest" description="Disordered" evidence="1">
    <location>
        <begin position="360"/>
        <end position="397"/>
    </location>
</feature>
<feature type="compositionally biased region" description="Basic and acidic residues" evidence="1">
    <location>
        <begin position="224"/>
        <end position="256"/>
    </location>
</feature>
<feature type="compositionally biased region" description="Basic and acidic residues" evidence="1">
    <location>
        <begin position="510"/>
        <end position="529"/>
    </location>
</feature>
<evidence type="ECO:0000256" key="1">
    <source>
        <dbReference type="SAM" id="MobiDB-lite"/>
    </source>
</evidence>
<sequence length="1377" mass="147816">MQTQATATKEKENTSGSHKPYSNPLTFVRPAATKLPDPVEIIRRVRQNPASLSREDKLALQRTLGNRAVVQLLSSLKDGPKDEKKTDNSPEAKPGGQGQGSPENTPAEREPAFTDPVQAAPSVITEPTVSKQRQPQEQKPEPAQAKAEPLSAQTEPKAQQNEKPSNIAKVSSALKEQGRPLAKSSPSGAEAGKGKADEERPDGKEKAAAPQATETGKAQVAEAQDAKNVNEGKESKGEKGSKSEKKSKAEDSKGESAQKGAPKEPSLGEALGALAGEGKEEPAKAKKVNIHGEDPGQILDQLTHVQPTEIGDAYAQAVDVSAGALAKQKQKTQQGLPVIPTPTGLKGKVLQARRKIAPLKHDVPDGYKSERSGGSAQPGNLGRMDIGSSGSDGNPEAMLGEIRSAAAVPPEISMTGEADPSQLEGFSQEASQQVGAAKRAEMDQISHPFGENDIYPEPDGSTLKAAELQGGHAPGAKKLPVLGVPADMTAGLNHSLAPEMKKQLGAKQAEYSKEKAAFDSKVQRSKADSHAQIQQAETEAKDKQLSQQAGAKAEVDHLRGEWKNELDAAEADYAGQAGAAAQQKKGEINSVRAEKEREAQKKQSEAEREATQAYSKAKKEADGKHEEEKAKEEKKGGFLGWVKDKLEAVVEVVKKAVTFIFEGLRKAVKFIFDKAKQAVLGIIELGRKLITTLIKGLGTLLKKLVSVVFAKFPGIAAKICSKIDGVVNKAVKAVNQLAQKLKTKVTQVMDFLAAKVDQALAAVQNFYTKLISTLGHLLIATFLDVLSRIGALGKAAKRSLSHLEGKMWEYLLGVDISKPMGAEAAEGGAAPQAQEEGQAADEKLTADDIEMESVEEGELDPALVQEANLKDGETKQLPGSSKPATMDSIMADFDTGKAEQNVGGKIADGAKLRASNAKMLFDQMKTYVIKWMKSNGLKLLAAIAGILAGVVAAEILTGGAITAALPMIMNLITLYLQADAIKSVAQTLVQASGYIGTYLSQGWQKMIEPAAIALATALAMGLVELAMELGFKAIGKGLNKAGKAVKNSIGAASAGVKKAAGAGVKGIKSLLKSGAKLASKSGSMIIRSGKIVIKSLQKGLMKGAKKLRVLLDRVLQRFKFKKFELERKGRHVRLYGIVNPRVLLIDGTMPDVDEKQIKELELDGKKPIKLRKTDHSKLEKFDAKELEAIAEQADGDKSKLNRITRERSKLANKLDTTGEISEKFDLKLAKEYERKIDNTKNFSHDKGDFGEEVAKIVAKENNLGDDVSSMFQTGRNGIDGTFLSQGPPPKLTMIEAKASDAAIFTYSKEQKLGGDKYFQRMMNSSEPRYSDFRAKYNRLKRENPGLEFDYIRVESDIKITKTGFGIDELKIKVWSEN</sequence>
<feature type="region of interest" description="Disordered" evidence="1">
    <location>
        <begin position="459"/>
        <end position="479"/>
    </location>
</feature>
<feature type="compositionally biased region" description="Basic and acidic residues" evidence="1">
    <location>
        <begin position="277"/>
        <end position="293"/>
    </location>
</feature>
<feature type="compositionally biased region" description="Polar residues" evidence="1">
    <location>
        <begin position="151"/>
        <end position="164"/>
    </location>
</feature>
<dbReference type="EMBL" id="LN831776">
    <property type="protein sequence ID" value="CQR55769.1"/>
    <property type="molecule type" value="Genomic_DNA"/>
</dbReference>
<keyword evidence="2" id="KW-0472">Membrane</keyword>
<feature type="compositionally biased region" description="Basic and acidic residues" evidence="1">
    <location>
        <begin position="617"/>
        <end position="631"/>
    </location>
</feature>
<feature type="compositionally biased region" description="Basic and acidic residues" evidence="1">
    <location>
        <begin position="192"/>
        <end position="207"/>
    </location>
</feature>
<feature type="compositionally biased region" description="Low complexity" evidence="1">
    <location>
        <begin position="823"/>
        <end position="837"/>
    </location>
</feature>
<feature type="transmembrane region" description="Helical" evidence="2">
    <location>
        <begin position="770"/>
        <end position="791"/>
    </location>
</feature>
<dbReference type="PATRIC" id="fig|1073571.4.peg.3590"/>
<feature type="compositionally biased region" description="Basic and acidic residues" evidence="1">
    <location>
        <begin position="360"/>
        <end position="371"/>
    </location>
</feature>
<feature type="region of interest" description="Disordered" evidence="1">
    <location>
        <begin position="500"/>
        <end position="559"/>
    </location>
</feature>
<name>A0A0E4HB34_9BACL</name>
<keyword evidence="2" id="KW-1133">Transmembrane helix</keyword>
<dbReference type="HOGENOM" id="CLU_005796_0_0_9"/>
<keyword evidence="2" id="KW-0812">Transmembrane</keyword>
<accession>A0A0E4HB34</accession>
<dbReference type="RefSeq" id="WP_063850479.1">
    <property type="nucleotide sequence ID" value="NZ_LN831776.1"/>
</dbReference>
<dbReference type="KEGG" id="pri:PRIO_3366"/>
<reference evidence="4" key="1">
    <citation type="submission" date="2015-03" db="EMBL/GenBank/DDBJ databases">
        <authorList>
            <person name="Wibberg D."/>
        </authorList>
    </citation>
    <scope>NUCLEOTIDE SEQUENCE [LARGE SCALE GENOMIC DNA]</scope>
</reference>
<feature type="region of interest" description="Disordered" evidence="1">
    <location>
        <begin position="575"/>
        <end position="631"/>
    </location>
</feature>
<dbReference type="Proteomes" id="UP000033163">
    <property type="component" value="Chromosome I"/>
</dbReference>
<feature type="region of interest" description="Disordered" evidence="1">
    <location>
        <begin position="1"/>
        <end position="35"/>
    </location>
</feature>
<evidence type="ECO:0000313" key="4">
    <source>
        <dbReference type="Proteomes" id="UP000033163"/>
    </source>
</evidence>
<gene>
    <name evidence="3" type="ORF">PRIO_3366</name>
</gene>
<proteinExistence type="predicted"/>
<feature type="transmembrane region" description="Helical" evidence="2">
    <location>
        <begin position="939"/>
        <end position="965"/>
    </location>
</feature>
<evidence type="ECO:0000256" key="2">
    <source>
        <dbReference type="SAM" id="Phobius"/>
    </source>
</evidence>
<evidence type="ECO:0000313" key="3">
    <source>
        <dbReference type="EMBL" id="CQR55769.1"/>
    </source>
</evidence>
<feature type="compositionally biased region" description="Polar residues" evidence="1">
    <location>
        <begin position="424"/>
        <end position="434"/>
    </location>
</feature>
<feature type="compositionally biased region" description="Low complexity" evidence="1">
    <location>
        <begin position="267"/>
        <end position="276"/>
    </location>
</feature>